<comment type="caution">
    <text evidence="3">The sequence shown here is derived from an EMBL/GenBank/DDBJ whole genome shotgun (WGS) entry which is preliminary data.</text>
</comment>
<dbReference type="Gene3D" id="3.40.50.150">
    <property type="entry name" value="Vaccinia Virus protein VP39"/>
    <property type="match status" value="1"/>
</dbReference>
<dbReference type="Pfam" id="PF01564">
    <property type="entry name" value="Spermine_synth"/>
    <property type="match status" value="1"/>
</dbReference>
<feature type="transmembrane region" description="Helical" evidence="2">
    <location>
        <begin position="441"/>
        <end position="460"/>
    </location>
</feature>
<dbReference type="EMBL" id="JAOVZO020000020">
    <property type="protein sequence ID" value="MDC8015823.1"/>
    <property type="molecule type" value="Genomic_DNA"/>
</dbReference>
<dbReference type="AlphaFoldDB" id="A0A9X4BKK8"/>
<reference evidence="3" key="1">
    <citation type="submission" date="2023-02" db="EMBL/GenBank/DDBJ databases">
        <title>Tahibacter soli sp. nov. isolated from soil.</title>
        <authorList>
            <person name="Baek J.H."/>
            <person name="Lee J.K."/>
            <person name="Choi D.G."/>
            <person name="Jeon C.O."/>
        </authorList>
    </citation>
    <scope>NUCLEOTIDE SEQUENCE</scope>
    <source>
        <strain evidence="3">BL</strain>
    </source>
</reference>
<evidence type="ECO:0000256" key="2">
    <source>
        <dbReference type="SAM" id="Phobius"/>
    </source>
</evidence>
<dbReference type="NCBIfam" id="NF037959">
    <property type="entry name" value="MFS_SpdSyn"/>
    <property type="match status" value="1"/>
</dbReference>
<keyword evidence="4" id="KW-1185">Reference proteome</keyword>
<feature type="transmembrane region" description="Helical" evidence="2">
    <location>
        <begin position="239"/>
        <end position="261"/>
    </location>
</feature>
<organism evidence="3 4">
    <name type="scientific">Tahibacter soli</name>
    <dbReference type="NCBI Taxonomy" id="2983605"/>
    <lineage>
        <taxon>Bacteria</taxon>
        <taxon>Pseudomonadati</taxon>
        <taxon>Pseudomonadota</taxon>
        <taxon>Gammaproteobacteria</taxon>
        <taxon>Lysobacterales</taxon>
        <taxon>Rhodanobacteraceae</taxon>
        <taxon>Tahibacter</taxon>
    </lineage>
</organism>
<keyword evidence="2" id="KW-0812">Transmembrane</keyword>
<dbReference type="RefSeq" id="WP_263541368.1">
    <property type="nucleotide sequence ID" value="NZ_JAOVZO020000020.1"/>
</dbReference>
<feature type="transmembrane region" description="Helical" evidence="2">
    <location>
        <begin position="416"/>
        <end position="434"/>
    </location>
</feature>
<evidence type="ECO:0000256" key="1">
    <source>
        <dbReference type="SAM" id="MobiDB-lite"/>
    </source>
</evidence>
<gene>
    <name evidence="3" type="ORF">OD750_025130</name>
</gene>
<dbReference type="Proteomes" id="UP001139971">
    <property type="component" value="Unassembled WGS sequence"/>
</dbReference>
<feature type="transmembrane region" description="Helical" evidence="2">
    <location>
        <begin position="344"/>
        <end position="370"/>
    </location>
</feature>
<feature type="transmembrane region" description="Helical" evidence="2">
    <location>
        <begin position="117"/>
        <end position="145"/>
    </location>
</feature>
<keyword evidence="2" id="KW-0472">Membrane</keyword>
<accession>A0A9X4BKK8</accession>
<feature type="transmembrane region" description="Helical" evidence="2">
    <location>
        <begin position="273"/>
        <end position="291"/>
    </location>
</feature>
<proteinExistence type="predicted"/>
<dbReference type="InterPro" id="IPR029063">
    <property type="entry name" value="SAM-dependent_MTases_sf"/>
</dbReference>
<evidence type="ECO:0000313" key="3">
    <source>
        <dbReference type="EMBL" id="MDC8015823.1"/>
    </source>
</evidence>
<feature type="transmembrane region" description="Helical" evidence="2">
    <location>
        <begin position="157"/>
        <end position="182"/>
    </location>
</feature>
<sequence length="711" mass="74896">MKTDWIGRALLFVFVVSGFAGLIYQSIWSHYLGLVLGHAAYAQSLVLAIFMGGMSLGAWLAARWSTGWRELIRAYAAIELLIGLIGVAFHPIFVGYVDVSQNTILPALGADWVAHAYQWSTAALLIAPQCILLGMTFPLLSAGYLRLAPNDDGRVLGGLYFSNSIGAAAGALACTFVLLPLVGMPGSTLAAGLLNIFVALVAWPLGRMAESVEQRPVATTHERVSPGVSSGSPALTARFVFAAAAITGATSFIYEIGWVRLLNQALGTTVHSFELMLAAFIAGLAFGGNWIRRRGAEIADPASYAGVAQILMGLAALLSLPVFAHSFGMVEWLLSALARTGEGYTVFSAGSAVVALLVMFPAAFFAGMTLPLFTMSLLRAGAGESSIGRIYAFNTLGSIAGVFLTVHVLIPSIGVSLSVALSALIDIALGLFLLSGSTLGWRRLAIIGVCGVIAAASLVAGRIDPRSQVAGVFRTGVTRLQSVTGIPYLRDGKTATVSVSTMARGAGMIATNGKPDAALALRLKDPPEQDEATMIMAGILPIYLRPSAKTVGVIGWGSGLTTHTLLGFPQLTAVETVEIERAMIDGSRHFGERVERAFNDPRSRAVIDDARTYFSTKGKSTTSSFPSRPTRGSAAWRACSRRSSTASCAGISTRAACSCSGSRRTSSATRCWPRWAPRSSSSFRTCRSTSRTRPTCCSSRRPTNSATPTGA</sequence>
<protein>
    <submittedName>
        <fullName evidence="3">Fused MFS/spermidine synthase</fullName>
    </submittedName>
</protein>
<feature type="transmembrane region" description="Helical" evidence="2">
    <location>
        <begin position="303"/>
        <end position="324"/>
    </location>
</feature>
<evidence type="ECO:0000313" key="4">
    <source>
        <dbReference type="Proteomes" id="UP001139971"/>
    </source>
</evidence>
<dbReference type="SUPFAM" id="SSF53335">
    <property type="entry name" value="S-adenosyl-L-methionine-dependent methyltransferases"/>
    <property type="match status" value="1"/>
</dbReference>
<feature type="region of interest" description="Disordered" evidence="1">
    <location>
        <begin position="675"/>
        <end position="711"/>
    </location>
</feature>
<feature type="transmembrane region" description="Helical" evidence="2">
    <location>
        <begin position="74"/>
        <end position="97"/>
    </location>
</feature>
<feature type="compositionally biased region" description="Low complexity" evidence="1">
    <location>
        <begin position="677"/>
        <end position="703"/>
    </location>
</feature>
<feature type="transmembrane region" description="Helical" evidence="2">
    <location>
        <begin position="188"/>
        <end position="206"/>
    </location>
</feature>
<name>A0A9X4BKK8_9GAMM</name>
<feature type="transmembrane region" description="Helical" evidence="2">
    <location>
        <begin position="391"/>
        <end position="410"/>
    </location>
</feature>
<feature type="transmembrane region" description="Helical" evidence="2">
    <location>
        <begin position="9"/>
        <end position="28"/>
    </location>
</feature>
<keyword evidence="2" id="KW-1133">Transmembrane helix</keyword>
<feature type="transmembrane region" description="Helical" evidence="2">
    <location>
        <begin position="40"/>
        <end position="62"/>
    </location>
</feature>